<sequence>MVLHKHELDKRGDESCIVKSGLLRDDSPLDQSPEFDAFVLACRHGDLRKCQELINLGVNINAKDSFDYTPLIIASLCGHFELVRLLLESGALAEQNTFQGERCVHNALNDRIRKLLLHYDFSKTSDPHRYWSAHISGLLARATPPTSDLCLVATAGHRRFHLHKFLLAARTPYFRAELAARPDTTVCSALAAVPVEALHIALRHVYLGDLPRDLVPAGSPPGREEDVVRGLDRLSKQLGIPALWDAFLASRGHRRLARQRLRDDQERALKQIGDFFRAHVVGGKMLLDPERVPDMRHGYDNAAFADVLLRADEPSAEDGTETPPILNGQGIPVGGGVRPPKTALYPAHKAMLIRSPYFERMFSGEYLESQASAHLRVVTVDCSPAVLELVLGFLYTDSVACPLEHALDLLYAADMLFLDGLKTKAAVAISTLGSASALVDRARARTDAEPVNIYDVIHAAWDLRVRRLEEFAARYLAGRLEDYIDDPDFHDLIRQSAARIRRREETDSIELLDDIRYYLSERFRLRFEDPRLEDMLTPDAEKHLELLEDHESVTGARPAKPHVGEAGQGRQQQEQHRGQERTPVDAGVVRAREGDTADDEFASDAINYDVLMGKIDSMLDSLKLDA</sequence>
<name>A0A8H4V8N6_9HYPO</name>
<dbReference type="PROSITE" id="PS50097">
    <property type="entry name" value="BTB"/>
    <property type="match status" value="2"/>
</dbReference>
<dbReference type="PANTHER" id="PTHR46231:SF1">
    <property type="entry name" value="ANKYRIN REPEAT AND BTB_POZ DOMAIN-CONTAINING PROTEIN 1"/>
    <property type="match status" value="1"/>
</dbReference>
<dbReference type="CDD" id="cd18186">
    <property type="entry name" value="BTB_POZ_ZBTB_KLHL-like"/>
    <property type="match status" value="1"/>
</dbReference>
<dbReference type="InterPro" id="IPR000210">
    <property type="entry name" value="BTB/POZ_dom"/>
</dbReference>
<dbReference type="SUPFAM" id="SSF54695">
    <property type="entry name" value="POZ domain"/>
    <property type="match status" value="2"/>
</dbReference>
<dbReference type="PANTHER" id="PTHR46231">
    <property type="entry name" value="ANKYRIN REPEAT AND BTB/POZ DOMAIN-CONTAINING PROTEIN 1"/>
    <property type="match status" value="1"/>
</dbReference>
<dbReference type="SMART" id="SM00225">
    <property type="entry name" value="BTB"/>
    <property type="match status" value="2"/>
</dbReference>
<protein>
    <recommendedName>
        <fullName evidence="5">BTB domain-containing protein</fullName>
    </recommendedName>
</protein>
<reference evidence="6 7" key="1">
    <citation type="journal article" date="2020" name="Genome Biol. Evol.">
        <title>A new high-quality draft genome assembly of the Chinese cordyceps Ophiocordyceps sinensis.</title>
        <authorList>
            <person name="Shu R."/>
            <person name="Zhang J."/>
            <person name="Meng Q."/>
            <person name="Zhang H."/>
            <person name="Zhou G."/>
            <person name="Li M."/>
            <person name="Wu P."/>
            <person name="Zhao Y."/>
            <person name="Chen C."/>
            <person name="Qin Q."/>
        </authorList>
    </citation>
    <scope>NUCLEOTIDE SEQUENCE [LARGE SCALE GENOMIC DNA]</scope>
    <source>
        <strain evidence="6 7">IOZ07</strain>
    </source>
</reference>
<evidence type="ECO:0000313" key="6">
    <source>
        <dbReference type="EMBL" id="KAF4512028.1"/>
    </source>
</evidence>
<evidence type="ECO:0000256" key="1">
    <source>
        <dbReference type="ARBA" id="ARBA00022737"/>
    </source>
</evidence>
<keyword evidence="7" id="KW-1185">Reference proteome</keyword>
<dbReference type="FunFam" id="1.25.40.20:FF:000248">
    <property type="entry name" value="Ankyrin repeat and BTB/POZ domain protein"/>
    <property type="match status" value="1"/>
</dbReference>
<gene>
    <name evidence="6" type="ORF">G6O67_001213</name>
</gene>
<evidence type="ECO:0000256" key="4">
    <source>
        <dbReference type="SAM" id="MobiDB-lite"/>
    </source>
</evidence>
<evidence type="ECO:0000256" key="3">
    <source>
        <dbReference type="PROSITE-ProRule" id="PRU00023"/>
    </source>
</evidence>
<dbReference type="InterPro" id="IPR044515">
    <property type="entry name" value="ABTB1"/>
</dbReference>
<feature type="domain" description="BTB" evidence="5">
    <location>
        <begin position="345"/>
        <end position="403"/>
    </location>
</feature>
<dbReference type="Gene3D" id="1.25.40.20">
    <property type="entry name" value="Ankyrin repeat-containing domain"/>
    <property type="match status" value="1"/>
</dbReference>
<dbReference type="PROSITE" id="PS50297">
    <property type="entry name" value="ANK_REP_REGION"/>
    <property type="match status" value="1"/>
</dbReference>
<dbReference type="EMBL" id="JAAVMX010000002">
    <property type="protein sequence ID" value="KAF4512028.1"/>
    <property type="molecule type" value="Genomic_DNA"/>
</dbReference>
<proteinExistence type="predicted"/>
<keyword evidence="2 3" id="KW-0040">ANK repeat</keyword>
<dbReference type="Proteomes" id="UP000557566">
    <property type="component" value="Unassembled WGS sequence"/>
</dbReference>
<dbReference type="Pfam" id="PF12796">
    <property type="entry name" value="Ank_2"/>
    <property type="match status" value="1"/>
</dbReference>
<comment type="caution">
    <text evidence="6">The sequence shown here is derived from an EMBL/GenBank/DDBJ whole genome shotgun (WGS) entry which is preliminary data.</text>
</comment>
<dbReference type="Pfam" id="PF00651">
    <property type="entry name" value="BTB"/>
    <property type="match status" value="2"/>
</dbReference>
<keyword evidence="1" id="KW-0677">Repeat</keyword>
<feature type="region of interest" description="Disordered" evidence="4">
    <location>
        <begin position="553"/>
        <end position="586"/>
    </location>
</feature>
<evidence type="ECO:0000259" key="5">
    <source>
        <dbReference type="PROSITE" id="PS50097"/>
    </source>
</evidence>
<evidence type="ECO:0000256" key="2">
    <source>
        <dbReference type="ARBA" id="ARBA00023043"/>
    </source>
</evidence>
<dbReference type="Gene3D" id="3.30.710.10">
    <property type="entry name" value="Potassium Channel Kv1.1, Chain A"/>
    <property type="match status" value="2"/>
</dbReference>
<dbReference type="OrthoDB" id="684045at2759"/>
<feature type="repeat" description="ANK" evidence="3">
    <location>
        <begin position="66"/>
        <end position="91"/>
    </location>
</feature>
<dbReference type="GO" id="GO:0000151">
    <property type="term" value="C:ubiquitin ligase complex"/>
    <property type="evidence" value="ECO:0007669"/>
    <property type="project" value="TreeGrafter"/>
</dbReference>
<dbReference type="InterPro" id="IPR036770">
    <property type="entry name" value="Ankyrin_rpt-contain_sf"/>
</dbReference>
<feature type="compositionally biased region" description="Basic and acidic residues" evidence="4">
    <location>
        <begin position="573"/>
        <end position="583"/>
    </location>
</feature>
<dbReference type="InterPro" id="IPR011333">
    <property type="entry name" value="SKP1/BTB/POZ_sf"/>
</dbReference>
<dbReference type="PROSITE" id="PS50088">
    <property type="entry name" value="ANK_REPEAT"/>
    <property type="match status" value="1"/>
</dbReference>
<dbReference type="CDD" id="cd18497">
    <property type="entry name" value="BACK_ABTB1_BPOZ"/>
    <property type="match status" value="1"/>
</dbReference>
<feature type="domain" description="BTB" evidence="5">
    <location>
        <begin position="147"/>
        <end position="214"/>
    </location>
</feature>
<dbReference type="SMART" id="SM00248">
    <property type="entry name" value="ANK"/>
    <property type="match status" value="2"/>
</dbReference>
<evidence type="ECO:0000313" key="7">
    <source>
        <dbReference type="Proteomes" id="UP000557566"/>
    </source>
</evidence>
<dbReference type="InterPro" id="IPR002110">
    <property type="entry name" value="Ankyrin_rpt"/>
</dbReference>
<dbReference type="SUPFAM" id="SSF48403">
    <property type="entry name" value="Ankyrin repeat"/>
    <property type="match status" value="1"/>
</dbReference>
<dbReference type="AlphaFoldDB" id="A0A8H4V8N6"/>
<dbReference type="GO" id="GO:0005737">
    <property type="term" value="C:cytoplasm"/>
    <property type="evidence" value="ECO:0007669"/>
    <property type="project" value="TreeGrafter"/>
</dbReference>
<accession>A0A8H4V8N6</accession>
<organism evidence="6 7">
    <name type="scientific">Ophiocordyceps sinensis</name>
    <dbReference type="NCBI Taxonomy" id="72228"/>
    <lineage>
        <taxon>Eukaryota</taxon>
        <taxon>Fungi</taxon>
        <taxon>Dikarya</taxon>
        <taxon>Ascomycota</taxon>
        <taxon>Pezizomycotina</taxon>
        <taxon>Sordariomycetes</taxon>
        <taxon>Hypocreomycetidae</taxon>
        <taxon>Hypocreales</taxon>
        <taxon>Ophiocordycipitaceae</taxon>
        <taxon>Ophiocordyceps</taxon>
    </lineage>
</organism>